<dbReference type="InterPro" id="IPR004437">
    <property type="entry name" value="ParB/RepB/Spo0J"/>
</dbReference>
<dbReference type="InterPro" id="IPR036086">
    <property type="entry name" value="ParB/Sulfiredoxin_sf"/>
</dbReference>
<evidence type="ECO:0000256" key="5">
    <source>
        <dbReference type="SAM" id="MobiDB-lite"/>
    </source>
</evidence>
<sequence length="351" mass="37789">MTEDRSRQRLGRGLASLIGGDRPSPLRPGLSPLGPAASAAPAPASAPQAERHVAIDALGPNPRNPRRNFDTGDLEELTASIRAHGIVQPILVRPMPGAEGRFEIVAGERRWRAAKAAALKDVPIVLRSLSDRESLEIAIIENVQRSDLNAIEEAEAYRMLIDDHGYTQADLADALGKSRSHVANMLRLLKLPETVRRMVTDGALSAGHARTAVTMEDPEGFARRVAERGLTVREAEELARREQGIEEPRERKAPQTRESARAPERTAPPAPAPLPPAPAPATPAALAPRDPDTVALETILTARLGMPVSIDLPAEGGRLSIGYGTLERLDELCRLLQTAASQLNGPRIRSL</sequence>
<dbReference type="GO" id="GO:0007059">
    <property type="term" value="P:chromosome segregation"/>
    <property type="evidence" value="ECO:0007669"/>
    <property type="project" value="UniProtKB-KW"/>
</dbReference>
<dbReference type="PANTHER" id="PTHR33375">
    <property type="entry name" value="CHROMOSOME-PARTITIONING PROTEIN PARB-RELATED"/>
    <property type="match status" value="1"/>
</dbReference>
<dbReference type="AlphaFoldDB" id="A0A916ZNS8"/>
<dbReference type="EMBL" id="BMIQ01000004">
    <property type="protein sequence ID" value="GGE06833.1"/>
    <property type="molecule type" value="Genomic_DNA"/>
</dbReference>
<dbReference type="FunFam" id="3.90.1530.30:FF:000001">
    <property type="entry name" value="Chromosome partitioning protein ParB"/>
    <property type="match status" value="1"/>
</dbReference>
<evidence type="ECO:0000259" key="6">
    <source>
        <dbReference type="SMART" id="SM00470"/>
    </source>
</evidence>
<dbReference type="Gene3D" id="3.90.1530.30">
    <property type="match status" value="1"/>
</dbReference>
<dbReference type="InterPro" id="IPR003115">
    <property type="entry name" value="ParB_N"/>
</dbReference>
<evidence type="ECO:0000256" key="2">
    <source>
        <dbReference type="ARBA" id="ARBA00022829"/>
    </source>
</evidence>
<feature type="region of interest" description="Disordered" evidence="5">
    <location>
        <begin position="235"/>
        <end position="288"/>
    </location>
</feature>
<feature type="compositionally biased region" description="Basic and acidic residues" evidence="5">
    <location>
        <begin position="235"/>
        <end position="264"/>
    </location>
</feature>
<keyword evidence="3" id="KW-0238">DNA-binding</keyword>
<dbReference type="PANTHER" id="PTHR33375:SF1">
    <property type="entry name" value="CHROMOSOME-PARTITIONING PROTEIN PARB-RELATED"/>
    <property type="match status" value="1"/>
</dbReference>
<dbReference type="GO" id="GO:0003677">
    <property type="term" value="F:DNA binding"/>
    <property type="evidence" value="ECO:0007669"/>
    <property type="project" value="UniProtKB-KW"/>
</dbReference>
<comment type="function">
    <text evidence="4">Involved in chromosome partition. Localize to both poles of the predivisional cell following completion of DNA replication. Binds to the DNA origin of replication.</text>
</comment>
<evidence type="ECO:0000256" key="4">
    <source>
        <dbReference type="ARBA" id="ARBA00025472"/>
    </source>
</evidence>
<reference evidence="7" key="2">
    <citation type="submission" date="2020-09" db="EMBL/GenBank/DDBJ databases">
        <authorList>
            <person name="Sun Q."/>
            <person name="Zhou Y."/>
        </authorList>
    </citation>
    <scope>NUCLEOTIDE SEQUENCE</scope>
    <source>
        <strain evidence="7">CGMCC 1.15367</strain>
    </source>
</reference>
<keyword evidence="8" id="KW-1185">Reference proteome</keyword>
<keyword evidence="2" id="KW-0159">Chromosome partition</keyword>
<dbReference type="SUPFAM" id="SSF109709">
    <property type="entry name" value="KorB DNA-binding domain-like"/>
    <property type="match status" value="1"/>
</dbReference>
<evidence type="ECO:0000256" key="1">
    <source>
        <dbReference type="ARBA" id="ARBA00006295"/>
    </source>
</evidence>
<dbReference type="Pfam" id="PF17762">
    <property type="entry name" value="HTH_ParB"/>
    <property type="match status" value="1"/>
</dbReference>
<dbReference type="GO" id="GO:0045881">
    <property type="term" value="P:positive regulation of sporulation resulting in formation of a cellular spore"/>
    <property type="evidence" value="ECO:0007669"/>
    <property type="project" value="TreeGrafter"/>
</dbReference>
<dbReference type="SMART" id="SM00470">
    <property type="entry name" value="ParB"/>
    <property type="match status" value="1"/>
</dbReference>
<dbReference type="InterPro" id="IPR050336">
    <property type="entry name" value="Chromosome_partition/occlusion"/>
</dbReference>
<accession>A0A916ZNS8</accession>
<reference evidence="7" key="1">
    <citation type="journal article" date="2014" name="Int. J. Syst. Evol. Microbiol.">
        <title>Complete genome sequence of Corynebacterium casei LMG S-19264T (=DSM 44701T), isolated from a smear-ripened cheese.</title>
        <authorList>
            <consortium name="US DOE Joint Genome Institute (JGI-PGF)"/>
            <person name="Walter F."/>
            <person name="Albersmeier A."/>
            <person name="Kalinowski J."/>
            <person name="Ruckert C."/>
        </authorList>
    </citation>
    <scope>NUCLEOTIDE SEQUENCE</scope>
    <source>
        <strain evidence="7">CGMCC 1.15367</strain>
    </source>
</reference>
<comment type="similarity">
    <text evidence="1">Belongs to the ParB family.</text>
</comment>
<feature type="domain" description="ParB-like N-terminal" evidence="6">
    <location>
        <begin position="51"/>
        <end position="143"/>
    </location>
</feature>
<evidence type="ECO:0000256" key="3">
    <source>
        <dbReference type="ARBA" id="ARBA00023125"/>
    </source>
</evidence>
<protein>
    <submittedName>
        <fullName evidence="7">Chromosome partitioning protein ParB</fullName>
    </submittedName>
</protein>
<feature type="compositionally biased region" description="Pro residues" evidence="5">
    <location>
        <begin position="266"/>
        <end position="281"/>
    </location>
</feature>
<evidence type="ECO:0000313" key="8">
    <source>
        <dbReference type="Proteomes" id="UP000644699"/>
    </source>
</evidence>
<dbReference type="Pfam" id="PF02195">
    <property type="entry name" value="ParB_N"/>
    <property type="match status" value="1"/>
</dbReference>
<dbReference type="FunFam" id="1.10.10.2830:FF:000001">
    <property type="entry name" value="Chromosome partitioning protein ParB"/>
    <property type="match status" value="1"/>
</dbReference>
<dbReference type="InterPro" id="IPR041468">
    <property type="entry name" value="HTH_ParB/Spo0J"/>
</dbReference>
<dbReference type="GO" id="GO:0005694">
    <property type="term" value="C:chromosome"/>
    <property type="evidence" value="ECO:0007669"/>
    <property type="project" value="TreeGrafter"/>
</dbReference>
<dbReference type="Proteomes" id="UP000644699">
    <property type="component" value="Unassembled WGS sequence"/>
</dbReference>
<feature type="region of interest" description="Disordered" evidence="5">
    <location>
        <begin position="1"/>
        <end position="49"/>
    </location>
</feature>
<feature type="compositionally biased region" description="Low complexity" evidence="5">
    <location>
        <begin position="27"/>
        <end position="47"/>
    </location>
</feature>
<dbReference type="InterPro" id="IPR057240">
    <property type="entry name" value="ParB_dimer_C"/>
</dbReference>
<dbReference type="NCBIfam" id="TIGR00180">
    <property type="entry name" value="parB_part"/>
    <property type="match status" value="1"/>
</dbReference>
<comment type="caution">
    <text evidence="7">The sequence shown here is derived from an EMBL/GenBank/DDBJ whole genome shotgun (WGS) entry which is preliminary data.</text>
</comment>
<dbReference type="Gene3D" id="1.10.10.2830">
    <property type="match status" value="1"/>
</dbReference>
<organism evidence="7 8">
    <name type="scientific">Aureimonas endophytica</name>
    <dbReference type="NCBI Taxonomy" id="2027858"/>
    <lineage>
        <taxon>Bacteria</taxon>
        <taxon>Pseudomonadati</taxon>
        <taxon>Pseudomonadota</taxon>
        <taxon>Alphaproteobacteria</taxon>
        <taxon>Hyphomicrobiales</taxon>
        <taxon>Aurantimonadaceae</taxon>
        <taxon>Aureimonas</taxon>
    </lineage>
</organism>
<dbReference type="SUPFAM" id="SSF110849">
    <property type="entry name" value="ParB/Sulfiredoxin"/>
    <property type="match status" value="1"/>
</dbReference>
<dbReference type="RefSeq" id="WP_188909387.1">
    <property type="nucleotide sequence ID" value="NZ_BMIQ01000004.1"/>
</dbReference>
<dbReference type="Pfam" id="PF23552">
    <property type="entry name" value="ParB_C"/>
    <property type="match status" value="1"/>
</dbReference>
<gene>
    <name evidence="7" type="ORF">GCM10011390_27400</name>
</gene>
<evidence type="ECO:0000313" key="7">
    <source>
        <dbReference type="EMBL" id="GGE06833.1"/>
    </source>
</evidence>
<proteinExistence type="inferred from homology"/>
<name>A0A916ZNS8_9HYPH</name>